<evidence type="ECO:0000313" key="1">
    <source>
        <dbReference type="EMBL" id="TGJ67663.1"/>
    </source>
</evidence>
<evidence type="ECO:0000313" key="2">
    <source>
        <dbReference type="Proteomes" id="UP000297595"/>
    </source>
</evidence>
<dbReference type="Proteomes" id="UP000297595">
    <property type="component" value="Unassembled WGS sequence"/>
</dbReference>
<protein>
    <submittedName>
        <fullName evidence="1">Uncharacterized protein</fullName>
    </submittedName>
</protein>
<sequence length="102" mass="11118">MSSCLGDVYRLCRNSSRGIGLKMQASTGICTAARPTSLDSVLDRGIQKKEEVASVITLLVSVGTIPRLPLKLEYDAQPCRFFPMSPIGFDISLKPQIGMSQR</sequence>
<dbReference type="EMBL" id="SOZJ01000004">
    <property type="protein sequence ID" value="TGJ67663.1"/>
    <property type="molecule type" value="Genomic_DNA"/>
</dbReference>
<accession>A0A7C8PYK4</accession>
<organism evidence="1 2">
    <name type="scientific">Orbilia oligospora</name>
    <name type="common">Nematode-trapping fungus</name>
    <name type="synonym">Arthrobotrys oligospora</name>
    <dbReference type="NCBI Taxonomy" id="2813651"/>
    <lineage>
        <taxon>Eukaryota</taxon>
        <taxon>Fungi</taxon>
        <taxon>Dikarya</taxon>
        <taxon>Ascomycota</taxon>
        <taxon>Pezizomycotina</taxon>
        <taxon>Orbiliomycetes</taxon>
        <taxon>Orbiliales</taxon>
        <taxon>Orbiliaceae</taxon>
        <taxon>Orbilia</taxon>
    </lineage>
</organism>
<dbReference type="AlphaFoldDB" id="A0A7C8PYK4"/>
<comment type="caution">
    <text evidence="1">The sequence shown here is derived from an EMBL/GenBank/DDBJ whole genome shotgun (WGS) entry which is preliminary data.</text>
</comment>
<gene>
    <name evidence="1" type="ORF">EYR41_006776</name>
</gene>
<proteinExistence type="predicted"/>
<reference evidence="1 2" key="1">
    <citation type="submission" date="2019-03" db="EMBL/GenBank/DDBJ databases">
        <title>Nematode-trapping fungi genome.</title>
        <authorList>
            <person name="Vidal-Diez De Ulzurrun G."/>
        </authorList>
    </citation>
    <scope>NUCLEOTIDE SEQUENCE [LARGE SCALE GENOMIC DNA]</scope>
    <source>
        <strain evidence="1 2">TWF154</strain>
    </source>
</reference>
<name>A0A7C8PYK4_ORBOL</name>